<dbReference type="Pfam" id="PF05899">
    <property type="entry name" value="Cupin_3"/>
    <property type="match status" value="1"/>
</dbReference>
<name>V4RCR9_9HYPH</name>
<feature type="region of interest" description="Disordered" evidence="1">
    <location>
        <begin position="15"/>
        <end position="37"/>
    </location>
</feature>
<dbReference type="SUPFAM" id="SSF51182">
    <property type="entry name" value="RmlC-like cupins"/>
    <property type="match status" value="1"/>
</dbReference>
<keyword evidence="4" id="KW-1185">Reference proteome</keyword>
<dbReference type="Gene3D" id="2.60.120.10">
    <property type="entry name" value="Jelly Rolls"/>
    <property type="match status" value="1"/>
</dbReference>
<proteinExistence type="predicted"/>
<dbReference type="PATRIC" id="fig|631454.5.peg.3222"/>
<dbReference type="PANTHER" id="PTHR40943">
    <property type="entry name" value="CYTOPLASMIC PROTEIN-RELATED"/>
    <property type="match status" value="1"/>
</dbReference>
<protein>
    <recommendedName>
        <fullName evidence="2">(S)-ureidoglycine aminohydrolase cupin domain-containing protein</fullName>
    </recommendedName>
</protein>
<comment type="caution">
    <text evidence="3">The sequence shown here is derived from an EMBL/GenBank/DDBJ whole genome shotgun (WGS) entry which is preliminary data.</text>
</comment>
<evidence type="ECO:0000313" key="3">
    <source>
        <dbReference type="EMBL" id="ESR23194.1"/>
    </source>
</evidence>
<evidence type="ECO:0000256" key="1">
    <source>
        <dbReference type="SAM" id="MobiDB-lite"/>
    </source>
</evidence>
<dbReference type="EMBL" id="AWXZ01000039">
    <property type="protein sequence ID" value="ESR23194.1"/>
    <property type="molecule type" value="Genomic_DNA"/>
</dbReference>
<dbReference type="InterPro" id="IPR014710">
    <property type="entry name" value="RmlC-like_jellyroll"/>
</dbReference>
<dbReference type="Proteomes" id="UP000017819">
    <property type="component" value="Unassembled WGS sequence"/>
</dbReference>
<accession>V4RCR9</accession>
<dbReference type="InterPro" id="IPR011051">
    <property type="entry name" value="RmlC_Cupin_sf"/>
</dbReference>
<dbReference type="eggNOG" id="COG3450">
    <property type="taxonomic scope" value="Bacteria"/>
</dbReference>
<dbReference type="STRING" id="631454.N177_3262"/>
<evidence type="ECO:0000313" key="4">
    <source>
        <dbReference type="Proteomes" id="UP000017819"/>
    </source>
</evidence>
<dbReference type="OrthoDB" id="9799053at2"/>
<organism evidence="3 4">
    <name type="scientific">Lutibaculum baratangense AMV1</name>
    <dbReference type="NCBI Taxonomy" id="631454"/>
    <lineage>
        <taxon>Bacteria</taxon>
        <taxon>Pseudomonadati</taxon>
        <taxon>Pseudomonadota</taxon>
        <taxon>Alphaproteobacteria</taxon>
        <taxon>Hyphomicrobiales</taxon>
        <taxon>Tepidamorphaceae</taxon>
        <taxon>Lutibaculum</taxon>
    </lineage>
</organism>
<dbReference type="CDD" id="cd02227">
    <property type="entry name" value="cupin_TM1112-like"/>
    <property type="match status" value="1"/>
</dbReference>
<dbReference type="RefSeq" id="WP_023433381.1">
    <property type="nucleotide sequence ID" value="NZ_AWXZ01000039.1"/>
</dbReference>
<reference evidence="3 4" key="1">
    <citation type="journal article" date="2014" name="Genome Announc.">
        <title>Draft Genome Sequence of Lutibaculum baratangense Strain AMV1T, Isolated from a Mud Volcano in Andamans, India.</title>
        <authorList>
            <person name="Singh A."/>
            <person name="Sreenivas A."/>
            <person name="Sathyanarayana Reddy G."/>
            <person name="Pinnaka A.K."/>
            <person name="Shivaji S."/>
        </authorList>
    </citation>
    <scope>NUCLEOTIDE SEQUENCE [LARGE SCALE GENOMIC DNA]</scope>
    <source>
        <strain evidence="3 4">AMV1</strain>
    </source>
</reference>
<dbReference type="PANTHER" id="PTHR40943:SF2">
    <property type="entry name" value="(S)-UREIDOGLYCINE AMINOHYDROLASE CUPIN DOMAIN-CONTAINING PROTEIN"/>
    <property type="match status" value="1"/>
</dbReference>
<dbReference type="InterPro" id="IPR008579">
    <property type="entry name" value="UGlyAH_Cupin_dom"/>
</dbReference>
<evidence type="ECO:0000259" key="2">
    <source>
        <dbReference type="Pfam" id="PF05899"/>
    </source>
</evidence>
<feature type="domain" description="(S)-ureidoglycine aminohydrolase cupin" evidence="2">
    <location>
        <begin position="40"/>
        <end position="111"/>
    </location>
</feature>
<dbReference type="AlphaFoldDB" id="V4RCR9"/>
<sequence length="116" mass="12837">MDFFRIIDAESVKPEAGAPAAERIEEGSPRTTTWVASETPDGKTIAGMWEATPGRWRVEYDEWESCTILSGISIVRSSGGAERTVRAGDSFVIEPGFRGTWEVVETTRKVFTVRLP</sequence>
<gene>
    <name evidence="3" type="ORF">N177_3262</name>
</gene>